<protein>
    <submittedName>
        <fullName evidence="2">Uncharacterized protein</fullName>
    </submittedName>
</protein>
<gene>
    <name evidence="2" type="ORF">SNAT2548_LOCUS11914</name>
</gene>
<dbReference type="AlphaFoldDB" id="A0A812LPG0"/>
<comment type="caution">
    <text evidence="2">The sequence shown here is derived from an EMBL/GenBank/DDBJ whole genome shotgun (WGS) entry which is preliminary data.</text>
</comment>
<dbReference type="EMBL" id="CAJNDS010001112">
    <property type="protein sequence ID" value="CAE7247699.1"/>
    <property type="molecule type" value="Genomic_DNA"/>
</dbReference>
<reference evidence="2" key="1">
    <citation type="submission" date="2021-02" db="EMBL/GenBank/DDBJ databases">
        <authorList>
            <person name="Dougan E. K."/>
            <person name="Rhodes N."/>
            <person name="Thang M."/>
            <person name="Chan C."/>
        </authorList>
    </citation>
    <scope>NUCLEOTIDE SEQUENCE</scope>
</reference>
<proteinExistence type="predicted"/>
<feature type="compositionally biased region" description="Acidic residues" evidence="1">
    <location>
        <begin position="54"/>
        <end position="70"/>
    </location>
</feature>
<sequence length="178" mass="19839">MAKGQAPHPGSWRFEGSDDTWELRRMPISRRPRLMLGPSLTVLAPPRQPKQVPEEDDLEVLEPCSNDEDQASLREKQSVPESPGMATTCPPSTSLGCDTPGLESTGFPVPFEPDPASKSSTFCSSWDSRPIGHHYPDDVALPPDRRTHQLYVRFLDQYLEDVQDDQRGFKGAVPWGPN</sequence>
<feature type="region of interest" description="Disordered" evidence="1">
    <location>
        <begin position="1"/>
        <end position="22"/>
    </location>
</feature>
<name>A0A812LPG0_9DINO</name>
<accession>A0A812LPG0</accession>
<evidence type="ECO:0000313" key="3">
    <source>
        <dbReference type="Proteomes" id="UP000604046"/>
    </source>
</evidence>
<organism evidence="2 3">
    <name type="scientific">Symbiodinium natans</name>
    <dbReference type="NCBI Taxonomy" id="878477"/>
    <lineage>
        <taxon>Eukaryota</taxon>
        <taxon>Sar</taxon>
        <taxon>Alveolata</taxon>
        <taxon>Dinophyceae</taxon>
        <taxon>Suessiales</taxon>
        <taxon>Symbiodiniaceae</taxon>
        <taxon>Symbiodinium</taxon>
    </lineage>
</organism>
<keyword evidence="3" id="KW-1185">Reference proteome</keyword>
<evidence type="ECO:0000256" key="1">
    <source>
        <dbReference type="SAM" id="MobiDB-lite"/>
    </source>
</evidence>
<feature type="region of interest" description="Disordered" evidence="1">
    <location>
        <begin position="36"/>
        <end position="123"/>
    </location>
</feature>
<dbReference type="Proteomes" id="UP000604046">
    <property type="component" value="Unassembled WGS sequence"/>
</dbReference>
<evidence type="ECO:0000313" key="2">
    <source>
        <dbReference type="EMBL" id="CAE7247699.1"/>
    </source>
</evidence>